<accession>A0A8S1U5X3</accession>
<organism evidence="2 3">
    <name type="scientific">Paramecium octaurelia</name>
    <dbReference type="NCBI Taxonomy" id="43137"/>
    <lineage>
        <taxon>Eukaryota</taxon>
        <taxon>Sar</taxon>
        <taxon>Alveolata</taxon>
        <taxon>Ciliophora</taxon>
        <taxon>Intramacronucleata</taxon>
        <taxon>Oligohymenophorea</taxon>
        <taxon>Peniculida</taxon>
        <taxon>Parameciidae</taxon>
        <taxon>Paramecium</taxon>
    </lineage>
</organism>
<evidence type="ECO:0000313" key="2">
    <source>
        <dbReference type="EMBL" id="CAD8160841.1"/>
    </source>
</evidence>
<reference evidence="2" key="1">
    <citation type="submission" date="2021-01" db="EMBL/GenBank/DDBJ databases">
        <authorList>
            <consortium name="Genoscope - CEA"/>
            <person name="William W."/>
        </authorList>
    </citation>
    <scope>NUCLEOTIDE SEQUENCE</scope>
</reference>
<dbReference type="InterPro" id="IPR013087">
    <property type="entry name" value="Znf_C2H2_type"/>
</dbReference>
<gene>
    <name evidence="2" type="ORF">POCTA_138.1.T0390064</name>
</gene>
<sequence>MTKKKRNQNKKQKSAHGLPIEEIYLNLEHLYEQEYSVQDEIETKRKNKIVTKRTKNSKKVTFICGKCDKSLDSIQALGGHSQKSHRENSNNYYLSNRLKPLRGNNNRYPHKF</sequence>
<dbReference type="EMBL" id="CAJJDP010000039">
    <property type="protein sequence ID" value="CAD8160841.1"/>
    <property type="molecule type" value="Genomic_DNA"/>
</dbReference>
<dbReference type="Pfam" id="PF13912">
    <property type="entry name" value="zf-C2H2_6"/>
    <property type="match status" value="1"/>
</dbReference>
<evidence type="ECO:0000259" key="1">
    <source>
        <dbReference type="PROSITE" id="PS00028"/>
    </source>
</evidence>
<dbReference type="Proteomes" id="UP000683925">
    <property type="component" value="Unassembled WGS sequence"/>
</dbReference>
<evidence type="ECO:0000313" key="3">
    <source>
        <dbReference type="Proteomes" id="UP000683925"/>
    </source>
</evidence>
<keyword evidence="3" id="KW-1185">Reference proteome</keyword>
<dbReference type="AlphaFoldDB" id="A0A8S1U5X3"/>
<proteinExistence type="predicted"/>
<name>A0A8S1U5X3_PAROT</name>
<comment type="caution">
    <text evidence="2">The sequence shown here is derived from an EMBL/GenBank/DDBJ whole genome shotgun (WGS) entry which is preliminary data.</text>
</comment>
<protein>
    <recommendedName>
        <fullName evidence="1">C2H2-type domain-containing protein</fullName>
    </recommendedName>
</protein>
<feature type="domain" description="C2H2-type" evidence="1">
    <location>
        <begin position="64"/>
        <end position="85"/>
    </location>
</feature>
<dbReference type="PROSITE" id="PS00028">
    <property type="entry name" value="ZINC_FINGER_C2H2_1"/>
    <property type="match status" value="1"/>
</dbReference>